<keyword evidence="1" id="KW-0813">Transport</keyword>
<keyword evidence="2" id="KW-0547">Nucleotide-binding</keyword>
<dbReference type="CDD" id="cd03214">
    <property type="entry name" value="ABC_Iron-Siderophores_B12_Hemin"/>
    <property type="match status" value="1"/>
</dbReference>
<evidence type="ECO:0000313" key="5">
    <source>
        <dbReference type="EMBL" id="RBP71452.1"/>
    </source>
</evidence>
<dbReference type="FunFam" id="3.40.50.300:FF:000134">
    <property type="entry name" value="Iron-enterobactin ABC transporter ATP-binding protein"/>
    <property type="match status" value="1"/>
</dbReference>
<dbReference type="GO" id="GO:0016887">
    <property type="term" value="F:ATP hydrolysis activity"/>
    <property type="evidence" value="ECO:0007669"/>
    <property type="project" value="InterPro"/>
</dbReference>
<evidence type="ECO:0000256" key="2">
    <source>
        <dbReference type="ARBA" id="ARBA00022741"/>
    </source>
</evidence>
<dbReference type="SMART" id="SM00382">
    <property type="entry name" value="AAA"/>
    <property type="match status" value="1"/>
</dbReference>
<dbReference type="InterPro" id="IPR003439">
    <property type="entry name" value="ABC_transporter-like_ATP-bd"/>
</dbReference>
<evidence type="ECO:0000259" key="4">
    <source>
        <dbReference type="PROSITE" id="PS50893"/>
    </source>
</evidence>
<evidence type="ECO:0000256" key="3">
    <source>
        <dbReference type="ARBA" id="ARBA00022840"/>
    </source>
</evidence>
<dbReference type="SUPFAM" id="SSF52540">
    <property type="entry name" value="P-loop containing nucleoside triphosphate hydrolases"/>
    <property type="match status" value="1"/>
</dbReference>
<keyword evidence="3 5" id="KW-0067">ATP-binding</keyword>
<dbReference type="InterPro" id="IPR003593">
    <property type="entry name" value="AAA+_ATPase"/>
</dbReference>
<dbReference type="InterPro" id="IPR027417">
    <property type="entry name" value="P-loop_NTPase"/>
</dbReference>
<comment type="caution">
    <text evidence="5">The sequence shown here is derived from an EMBL/GenBank/DDBJ whole genome shotgun (WGS) entry which is preliminary data.</text>
</comment>
<reference evidence="5 6" key="1">
    <citation type="submission" date="2018-06" db="EMBL/GenBank/DDBJ databases">
        <title>Freshwater and sediment microbial communities from various areas in North America, analyzing microbe dynamics in response to fracking.</title>
        <authorList>
            <person name="Lamendella R."/>
        </authorList>
    </citation>
    <scope>NUCLEOTIDE SEQUENCE [LARGE SCALE GENOMIC DNA]</scope>
    <source>
        <strain evidence="5 6">3b_TX</strain>
    </source>
</reference>
<dbReference type="Pfam" id="PF00005">
    <property type="entry name" value="ABC_tran"/>
    <property type="match status" value="1"/>
</dbReference>
<proteinExistence type="predicted"/>
<protein>
    <submittedName>
        <fullName evidence="5">Iron complex transport system ATP-binding protein</fullName>
    </submittedName>
</protein>
<name>A0A366IHW8_9MICO</name>
<dbReference type="GO" id="GO:0005524">
    <property type="term" value="F:ATP binding"/>
    <property type="evidence" value="ECO:0007669"/>
    <property type="project" value="UniProtKB-KW"/>
</dbReference>
<dbReference type="Proteomes" id="UP000253509">
    <property type="component" value="Unassembled WGS sequence"/>
</dbReference>
<sequence>MTLNAQRVSWRRGGALVVDDVSLEPQEGETIGLLGPNGSGKSSLLRLLQAVSRPDSGVVSLDGADISAVGRRAVARRIAAVTQHVDTDTDITVHDVVRLGRTPHRTLFGFASGDDERVIAESLDRVGLTDKADRLWTALSGGERQRAHIARALAQQPRELLLDEPTNHLDIRHQLDLLDLISGLEVTSIIALHDLNLAAMFCDRVVVLDTGRAVAAGRPAEVLTSDLIREVYEVDAEVVPDPSTGRVRITFIVPGRAPAGERTRKDAIV</sequence>
<organism evidence="5 6">
    <name type="scientific">Brevibacterium celere</name>
    <dbReference type="NCBI Taxonomy" id="225845"/>
    <lineage>
        <taxon>Bacteria</taxon>
        <taxon>Bacillati</taxon>
        <taxon>Actinomycetota</taxon>
        <taxon>Actinomycetes</taxon>
        <taxon>Micrococcales</taxon>
        <taxon>Brevibacteriaceae</taxon>
        <taxon>Brevibacterium</taxon>
    </lineage>
</organism>
<evidence type="ECO:0000256" key="1">
    <source>
        <dbReference type="ARBA" id="ARBA00022448"/>
    </source>
</evidence>
<keyword evidence="6" id="KW-1185">Reference proteome</keyword>
<dbReference type="Gene3D" id="3.40.50.300">
    <property type="entry name" value="P-loop containing nucleotide triphosphate hydrolases"/>
    <property type="match status" value="1"/>
</dbReference>
<dbReference type="RefSeq" id="WP_113903972.1">
    <property type="nucleotide sequence ID" value="NZ_QNSB01000005.1"/>
</dbReference>
<dbReference type="PANTHER" id="PTHR42794">
    <property type="entry name" value="HEMIN IMPORT ATP-BINDING PROTEIN HMUV"/>
    <property type="match status" value="1"/>
</dbReference>
<dbReference type="PROSITE" id="PS50893">
    <property type="entry name" value="ABC_TRANSPORTER_2"/>
    <property type="match status" value="1"/>
</dbReference>
<gene>
    <name evidence="5" type="ORF">DFO65_10551</name>
</gene>
<evidence type="ECO:0000313" key="6">
    <source>
        <dbReference type="Proteomes" id="UP000253509"/>
    </source>
</evidence>
<dbReference type="AlphaFoldDB" id="A0A366IHW8"/>
<accession>A0A366IHW8</accession>
<feature type="domain" description="ABC transporter" evidence="4">
    <location>
        <begin position="3"/>
        <end position="235"/>
    </location>
</feature>
<dbReference type="PANTHER" id="PTHR42794:SF2">
    <property type="entry name" value="ABC TRANSPORTER ATP-BINDING PROTEIN"/>
    <property type="match status" value="1"/>
</dbReference>
<dbReference type="EMBL" id="QNSB01000005">
    <property type="protein sequence ID" value="RBP71452.1"/>
    <property type="molecule type" value="Genomic_DNA"/>
</dbReference>